<evidence type="ECO:0000256" key="1">
    <source>
        <dbReference type="ARBA" id="ARBA00004651"/>
    </source>
</evidence>
<dbReference type="SUPFAM" id="SSF81345">
    <property type="entry name" value="ABC transporter involved in vitamin B12 uptake, BtuC"/>
    <property type="match status" value="1"/>
</dbReference>
<evidence type="ECO:0000256" key="3">
    <source>
        <dbReference type="ARBA" id="ARBA00022448"/>
    </source>
</evidence>
<accession>A0ABP7BJD8</accession>
<dbReference type="EMBL" id="BAAAYV010000011">
    <property type="protein sequence ID" value="GAA3661138.1"/>
    <property type="molecule type" value="Genomic_DNA"/>
</dbReference>
<feature type="transmembrane region" description="Helical" evidence="8">
    <location>
        <begin position="314"/>
        <end position="335"/>
    </location>
</feature>
<comment type="subcellular location">
    <subcellularLocation>
        <location evidence="1">Cell membrane</location>
        <topology evidence="1">Multi-pass membrane protein</topology>
    </subcellularLocation>
</comment>
<feature type="transmembrane region" description="Helical" evidence="8">
    <location>
        <begin position="341"/>
        <end position="359"/>
    </location>
</feature>
<keyword evidence="5 8" id="KW-0812">Transmembrane</keyword>
<dbReference type="Gene3D" id="1.10.3470.10">
    <property type="entry name" value="ABC transporter involved in vitamin B12 uptake, BtuC"/>
    <property type="match status" value="1"/>
</dbReference>
<dbReference type="CDD" id="cd06550">
    <property type="entry name" value="TM_ABC_iron-siderophores_like"/>
    <property type="match status" value="1"/>
</dbReference>
<proteinExistence type="inferred from homology"/>
<comment type="similarity">
    <text evidence="2">Belongs to the binding-protein-dependent transport system permease family. FecCD subfamily.</text>
</comment>
<evidence type="ECO:0000256" key="2">
    <source>
        <dbReference type="ARBA" id="ARBA00007935"/>
    </source>
</evidence>
<organism evidence="9 10">
    <name type="scientific">Microbacterium marinilacus</name>
    <dbReference type="NCBI Taxonomy" id="415209"/>
    <lineage>
        <taxon>Bacteria</taxon>
        <taxon>Bacillati</taxon>
        <taxon>Actinomycetota</taxon>
        <taxon>Actinomycetes</taxon>
        <taxon>Micrococcales</taxon>
        <taxon>Microbacteriaceae</taxon>
        <taxon>Microbacterium</taxon>
    </lineage>
</organism>
<keyword evidence="4" id="KW-1003">Cell membrane</keyword>
<feature type="transmembrane region" description="Helical" evidence="8">
    <location>
        <begin position="180"/>
        <end position="201"/>
    </location>
</feature>
<dbReference type="PANTHER" id="PTHR30472:SF67">
    <property type="entry name" value="PERMEASE OF ABC TRANSPORTER-RELATED"/>
    <property type="match status" value="1"/>
</dbReference>
<evidence type="ECO:0000256" key="6">
    <source>
        <dbReference type="ARBA" id="ARBA00022989"/>
    </source>
</evidence>
<dbReference type="Pfam" id="PF01032">
    <property type="entry name" value="FecCD"/>
    <property type="match status" value="1"/>
</dbReference>
<name>A0ABP7BJD8_9MICO</name>
<keyword evidence="6 8" id="KW-1133">Transmembrane helix</keyword>
<gene>
    <name evidence="9" type="ORF">GCM10022202_22880</name>
</gene>
<evidence type="ECO:0000313" key="10">
    <source>
        <dbReference type="Proteomes" id="UP001410795"/>
    </source>
</evidence>
<sequence length="367" mass="37552">MSEPVPQRISPPSEASVVEGTRQRPRVVWPWYAGVAVALVLAVIGGVSFGSVSVPPGTVLSIFGHHLMGVPGDGSWSGAEESIVWNVRLPRVILGAAAGAGLAMCGATLQAMVRNVLADPYLLGISSGASTGAAAAILFGVAGGLGAYALPLSAFAGALVAAAGVYALARSGGRMTSIRLVMAGVAIGYVLSATTSILVFSSDSPEGSRSVMFWLLGSLALAQWNATVVVVILVVLLSAGILFLWGRKLDALSIGDDTALTLGIAPGRLRVQLLIVVSLCIGTIVAASGSIGFVGLVIPHLARRFAGAVHRRMLPLTGLLGATFLVAADVIARTVWSPRELPIGIVTALVGAPFLILLVRRFHASTT</sequence>
<comment type="caution">
    <text evidence="9">The sequence shown here is derived from an EMBL/GenBank/DDBJ whole genome shotgun (WGS) entry which is preliminary data.</text>
</comment>
<evidence type="ECO:0000256" key="7">
    <source>
        <dbReference type="ARBA" id="ARBA00023136"/>
    </source>
</evidence>
<dbReference type="PANTHER" id="PTHR30472">
    <property type="entry name" value="FERRIC ENTEROBACTIN TRANSPORT SYSTEM PERMEASE PROTEIN"/>
    <property type="match status" value="1"/>
</dbReference>
<keyword evidence="7 8" id="KW-0472">Membrane</keyword>
<evidence type="ECO:0000256" key="5">
    <source>
        <dbReference type="ARBA" id="ARBA00022692"/>
    </source>
</evidence>
<dbReference type="InterPro" id="IPR000522">
    <property type="entry name" value="ABC_transptr_permease_BtuC"/>
</dbReference>
<feature type="transmembrane region" description="Helical" evidence="8">
    <location>
        <begin position="275"/>
        <end position="302"/>
    </location>
</feature>
<keyword evidence="3" id="KW-0813">Transport</keyword>
<feature type="transmembrane region" description="Helical" evidence="8">
    <location>
        <begin position="31"/>
        <end position="52"/>
    </location>
</feature>
<feature type="transmembrane region" description="Helical" evidence="8">
    <location>
        <begin position="92"/>
        <end position="109"/>
    </location>
</feature>
<keyword evidence="10" id="KW-1185">Reference proteome</keyword>
<protein>
    <submittedName>
        <fullName evidence="9">Iron ABC transporter permease</fullName>
    </submittedName>
</protein>
<feature type="transmembrane region" description="Helical" evidence="8">
    <location>
        <begin position="148"/>
        <end position="168"/>
    </location>
</feature>
<reference evidence="10" key="1">
    <citation type="journal article" date="2019" name="Int. J. Syst. Evol. Microbiol.">
        <title>The Global Catalogue of Microorganisms (GCM) 10K type strain sequencing project: providing services to taxonomists for standard genome sequencing and annotation.</title>
        <authorList>
            <consortium name="The Broad Institute Genomics Platform"/>
            <consortium name="The Broad Institute Genome Sequencing Center for Infectious Disease"/>
            <person name="Wu L."/>
            <person name="Ma J."/>
        </authorList>
    </citation>
    <scope>NUCLEOTIDE SEQUENCE [LARGE SCALE GENOMIC DNA]</scope>
    <source>
        <strain evidence="10">JCM 16546</strain>
    </source>
</reference>
<evidence type="ECO:0000256" key="8">
    <source>
        <dbReference type="SAM" id="Phobius"/>
    </source>
</evidence>
<feature type="transmembrane region" description="Helical" evidence="8">
    <location>
        <begin position="121"/>
        <end position="142"/>
    </location>
</feature>
<feature type="transmembrane region" description="Helical" evidence="8">
    <location>
        <begin position="221"/>
        <end position="244"/>
    </location>
</feature>
<evidence type="ECO:0000313" key="9">
    <source>
        <dbReference type="EMBL" id="GAA3661138.1"/>
    </source>
</evidence>
<dbReference type="Proteomes" id="UP001410795">
    <property type="component" value="Unassembled WGS sequence"/>
</dbReference>
<dbReference type="InterPro" id="IPR037294">
    <property type="entry name" value="ABC_BtuC-like"/>
</dbReference>
<evidence type="ECO:0000256" key="4">
    <source>
        <dbReference type="ARBA" id="ARBA00022475"/>
    </source>
</evidence>